<keyword evidence="1" id="KW-1133">Transmembrane helix</keyword>
<feature type="transmembrane region" description="Helical" evidence="1">
    <location>
        <begin position="480"/>
        <end position="501"/>
    </location>
</feature>
<feature type="transmembrane region" description="Helical" evidence="1">
    <location>
        <begin position="334"/>
        <end position="354"/>
    </location>
</feature>
<feature type="transmembrane region" description="Helical" evidence="1">
    <location>
        <begin position="452"/>
        <end position="468"/>
    </location>
</feature>
<dbReference type="EMBL" id="AP011762">
    <property type="protein sequence ID" value="BAL56952.1"/>
    <property type="molecule type" value="Genomic_DNA"/>
</dbReference>
<keyword evidence="1" id="KW-0812">Transmembrane</keyword>
<evidence type="ECO:0008006" key="3">
    <source>
        <dbReference type="Google" id="ProtNLM"/>
    </source>
</evidence>
<feature type="transmembrane region" description="Helical" evidence="1">
    <location>
        <begin position="426"/>
        <end position="443"/>
    </location>
</feature>
<evidence type="ECO:0000256" key="1">
    <source>
        <dbReference type="SAM" id="Phobius"/>
    </source>
</evidence>
<gene>
    <name evidence="2" type="ORF">HGMM_F45G04C25</name>
</gene>
<feature type="transmembrane region" description="Helical" evidence="1">
    <location>
        <begin position="396"/>
        <end position="414"/>
    </location>
</feature>
<feature type="transmembrane region" description="Helical" evidence="1">
    <location>
        <begin position="29"/>
        <end position="48"/>
    </location>
</feature>
<feature type="transmembrane region" description="Helical" evidence="1">
    <location>
        <begin position="150"/>
        <end position="168"/>
    </location>
</feature>
<sequence>MMYRLVALIVSAGMAAILARFQAAPFWPGFLAFFVVLAAGAAILELAVAQAEEEPFVRRVSWGSFLIRLALGLGLYLSLSFYGYPNEQERAGYVFTDAYRRDQQAWELAQSGLPLTRAFEERFYADQYGGLLAISAALYRYLSPDAHRPLLIVALAAWVGALGGVYFWRLARRALPLQAARMATWLFAFYPEALLLGASQMREPFLLTFSALFFFGVMRAREEGLLFHWEALAGIGGLLLISPAGALAFSLALAFWLWMERGKRLPGWVWGALLSLVLVGAALFVVSVRGTSVQEGSGLDVIGEWSRLVVRWGAYQLERSSGWVQKLFREMPPIFQLPFVVGYGFLQPILPAALVEPASPLRQAIAIGRALGWYILLPLLLFAFRAVWKSPMPERRGWMALLILVWAWMIVAALRGGGDQWDNPRYRLFFLVFQALLAAYAWIQRDRWWRRLLAVEAFALLVFLQWYLSRYYHLGGRLPFFAMIGLILAFALLMFLGGWFWDRRRSGR</sequence>
<feature type="transmembrane region" description="Helical" evidence="1">
    <location>
        <begin position="232"/>
        <end position="259"/>
    </location>
</feature>
<reference evidence="2" key="1">
    <citation type="journal article" date="2005" name="Environ. Microbiol.">
        <title>Genetic and functional properties of uncultivated thermophilic crenarchaeotes from a subsurface gold mine as revealed by analysis of genome fragments.</title>
        <authorList>
            <person name="Nunoura T."/>
            <person name="Hirayama H."/>
            <person name="Takami H."/>
            <person name="Oida H."/>
            <person name="Nishi S."/>
            <person name="Shimamura S."/>
            <person name="Suzuki Y."/>
            <person name="Inagaki F."/>
            <person name="Takai K."/>
            <person name="Nealson K.H."/>
            <person name="Horikoshi K."/>
        </authorList>
    </citation>
    <scope>NUCLEOTIDE SEQUENCE</scope>
</reference>
<feature type="transmembrane region" description="Helical" evidence="1">
    <location>
        <begin position="366"/>
        <end position="384"/>
    </location>
</feature>
<reference evidence="2" key="2">
    <citation type="journal article" date="2012" name="PLoS ONE">
        <title>A Deeply Branching Thermophilic Bacterium with an Ancient Acetyl-CoA Pathway Dominates a Subsurface Ecosystem.</title>
        <authorList>
            <person name="Takami H."/>
            <person name="Noguchi H."/>
            <person name="Takaki Y."/>
            <person name="Uchiyama I."/>
            <person name="Toyoda A."/>
            <person name="Nishi S."/>
            <person name="Chee G.-J."/>
            <person name="Arai W."/>
            <person name="Nunoura T."/>
            <person name="Itoh T."/>
            <person name="Hattori M."/>
            <person name="Takai K."/>
        </authorList>
    </citation>
    <scope>NUCLEOTIDE SEQUENCE</scope>
</reference>
<protein>
    <recommendedName>
        <fullName evidence="3">Glycosyltransferase RgtA/B/C/D-like domain-containing protein</fullName>
    </recommendedName>
</protein>
<proteinExistence type="predicted"/>
<feature type="transmembrane region" description="Helical" evidence="1">
    <location>
        <begin position="60"/>
        <end position="84"/>
    </location>
</feature>
<organism evidence="2">
    <name type="scientific">uncultured Chloroflexota bacterium</name>
    <dbReference type="NCBI Taxonomy" id="166587"/>
    <lineage>
        <taxon>Bacteria</taxon>
        <taxon>Bacillati</taxon>
        <taxon>Chloroflexota</taxon>
        <taxon>environmental samples</taxon>
    </lineage>
</organism>
<name>H5SLB6_9CHLR</name>
<accession>H5SLB6</accession>
<feature type="transmembrane region" description="Helical" evidence="1">
    <location>
        <begin position="265"/>
        <end position="286"/>
    </location>
</feature>
<keyword evidence="1" id="KW-0472">Membrane</keyword>
<dbReference type="AlphaFoldDB" id="H5SLB6"/>
<evidence type="ECO:0000313" key="2">
    <source>
        <dbReference type="EMBL" id="BAL56952.1"/>
    </source>
</evidence>